<evidence type="ECO:0008006" key="7">
    <source>
        <dbReference type="Google" id="ProtNLM"/>
    </source>
</evidence>
<dbReference type="InterPro" id="IPR052016">
    <property type="entry name" value="Bact_Sigma-Reg"/>
</dbReference>
<dbReference type="SUPFAM" id="SSF55781">
    <property type="entry name" value="GAF domain-like"/>
    <property type="match status" value="2"/>
</dbReference>
<keyword evidence="1" id="KW-0378">Hydrolase</keyword>
<feature type="domain" description="PPM-type phosphatase" evidence="4">
    <location>
        <begin position="376"/>
        <end position="621"/>
    </location>
</feature>
<feature type="domain" description="GAF" evidence="3">
    <location>
        <begin position="4"/>
        <end position="142"/>
    </location>
</feature>
<accession>A0A1V4A810</accession>
<comment type="caution">
    <text evidence="5">The sequence shown here is derived from an EMBL/GenBank/DDBJ whole genome shotgun (WGS) entry which is preliminary data.</text>
</comment>
<dbReference type="InterPro" id="IPR036457">
    <property type="entry name" value="PPM-type-like_dom_sf"/>
</dbReference>
<feature type="region of interest" description="Disordered" evidence="2">
    <location>
        <begin position="407"/>
        <end position="434"/>
    </location>
</feature>
<dbReference type="SMART" id="SM00331">
    <property type="entry name" value="PP2C_SIG"/>
    <property type="match status" value="1"/>
</dbReference>
<reference evidence="5 6" key="1">
    <citation type="submission" date="2017-02" db="EMBL/GenBank/DDBJ databases">
        <title>Draft Genome Sequence of Streptomyces tsukubaensis F601, a Producer of the immunosuppressant tacrolimus FK506.</title>
        <authorList>
            <person name="Zong G."/>
            <person name="Zhong C."/>
            <person name="Fu J."/>
            <person name="Qin R."/>
            <person name="Cao G."/>
        </authorList>
    </citation>
    <scope>NUCLEOTIDE SEQUENCE [LARGE SCALE GENOMIC DNA]</scope>
    <source>
        <strain evidence="5 6">F601</strain>
    </source>
</reference>
<feature type="region of interest" description="Disordered" evidence="2">
    <location>
        <begin position="147"/>
        <end position="173"/>
    </location>
</feature>
<dbReference type="Pfam" id="PF07228">
    <property type="entry name" value="SpoIIE"/>
    <property type="match status" value="1"/>
</dbReference>
<dbReference type="Pfam" id="PF13185">
    <property type="entry name" value="GAF_2"/>
    <property type="match status" value="1"/>
</dbReference>
<dbReference type="AlphaFoldDB" id="A0A1V4A810"/>
<dbReference type="PANTHER" id="PTHR43156">
    <property type="entry name" value="STAGE II SPORULATION PROTEIN E-RELATED"/>
    <property type="match status" value="1"/>
</dbReference>
<dbReference type="SUPFAM" id="SSF81606">
    <property type="entry name" value="PP2C-like"/>
    <property type="match status" value="1"/>
</dbReference>
<dbReference type="SMART" id="SM00065">
    <property type="entry name" value="GAF"/>
    <property type="match status" value="2"/>
</dbReference>
<keyword evidence="6" id="KW-1185">Reference proteome</keyword>
<dbReference type="EMBL" id="MVFC01000013">
    <property type="protein sequence ID" value="OON78096.1"/>
    <property type="molecule type" value="Genomic_DNA"/>
</dbReference>
<dbReference type="InterPro" id="IPR029016">
    <property type="entry name" value="GAF-like_dom_sf"/>
</dbReference>
<dbReference type="Gene3D" id="3.60.40.10">
    <property type="entry name" value="PPM-type phosphatase domain"/>
    <property type="match status" value="1"/>
</dbReference>
<dbReference type="InterPro" id="IPR001932">
    <property type="entry name" value="PPM-type_phosphatase-like_dom"/>
</dbReference>
<evidence type="ECO:0000259" key="3">
    <source>
        <dbReference type="SMART" id="SM00065"/>
    </source>
</evidence>
<feature type="compositionally biased region" description="Basic and acidic residues" evidence="2">
    <location>
        <begin position="150"/>
        <end position="173"/>
    </location>
</feature>
<proteinExistence type="predicted"/>
<gene>
    <name evidence="5" type="ORF">B1H18_17785</name>
</gene>
<evidence type="ECO:0000256" key="2">
    <source>
        <dbReference type="SAM" id="MobiDB-lite"/>
    </source>
</evidence>
<sequence length="627" mass="66457">MSAAADIGMERFARLVSSSLRVPFAAVSLAAVGMRILPGLAGLPEPWAGRRSAPRTAAPFRHVVSGHAGGPEAGADAFFPGLGVVSYAAMPVTDASGRILGSLCAMDTEPHDWSAVELRDLCDLAQACSSEIQLRIVSRHARLAQGQAEQARHEAEAEGESAERERAAAERARGAAQSYGRQARLAQDHAELLLRVSEELTPSAGVEDVRRRLRDLFAATLKPCYVGLSLVEDSTLRRVADPERPYAPEEGDEAVYAQSSDLPSARALRERRVVSVPDRETLVAEYSADAVAAGDSLGLRAAVCLPLAGTRGQIGVLVLGWDSDHPVDVQERAVLTSISGYVAQAVERAVFLDERITVARQLQSAMLTELPDTPGLDSAALYLPAAAADMVGGDWYDIFHLPDPPTAFAVPPEPPSSGVAGAHSPDPVDSPSRSSLAVTVGDITGHDMHAATIMGQVRSMLRQAVFDHPGQGPAVALTALERACATLPITASGTLVHARLRDTGGFWRLVWSNAGHPPPLLLAPDGEVVRLDRHGVMLHPGLGLVPRPEEVRDLAPGSVLLLYTDGLVERPGDDIDDSIDRAAATLRTHAGRPLAELLQTLVAEIAGPTAGDDIVLLALRIKEQKRL</sequence>
<dbReference type="PANTHER" id="PTHR43156:SF2">
    <property type="entry name" value="STAGE II SPORULATION PROTEIN E"/>
    <property type="match status" value="1"/>
</dbReference>
<dbReference type="Proteomes" id="UP000190539">
    <property type="component" value="Unassembled WGS sequence"/>
</dbReference>
<organism evidence="5 6">
    <name type="scientific">Streptomyces tsukubensis</name>
    <dbReference type="NCBI Taxonomy" id="83656"/>
    <lineage>
        <taxon>Bacteria</taxon>
        <taxon>Bacillati</taxon>
        <taxon>Actinomycetota</taxon>
        <taxon>Actinomycetes</taxon>
        <taxon>Kitasatosporales</taxon>
        <taxon>Streptomycetaceae</taxon>
        <taxon>Streptomyces</taxon>
    </lineage>
</organism>
<feature type="domain" description="GAF" evidence="3">
    <location>
        <begin position="188"/>
        <end position="356"/>
    </location>
</feature>
<evidence type="ECO:0000256" key="1">
    <source>
        <dbReference type="ARBA" id="ARBA00022801"/>
    </source>
</evidence>
<evidence type="ECO:0000259" key="4">
    <source>
        <dbReference type="SMART" id="SM00331"/>
    </source>
</evidence>
<evidence type="ECO:0000313" key="6">
    <source>
        <dbReference type="Proteomes" id="UP000190539"/>
    </source>
</evidence>
<dbReference type="InterPro" id="IPR003018">
    <property type="entry name" value="GAF"/>
</dbReference>
<dbReference type="Pfam" id="PF01590">
    <property type="entry name" value="GAF"/>
    <property type="match status" value="1"/>
</dbReference>
<evidence type="ECO:0000313" key="5">
    <source>
        <dbReference type="EMBL" id="OON78096.1"/>
    </source>
</evidence>
<protein>
    <recommendedName>
        <fullName evidence="7">Serine/threonine protein phosphatase</fullName>
    </recommendedName>
</protein>
<feature type="compositionally biased region" description="Low complexity" evidence="2">
    <location>
        <begin position="424"/>
        <end position="434"/>
    </location>
</feature>
<name>A0A1V4A810_9ACTN</name>
<dbReference type="GO" id="GO:0016791">
    <property type="term" value="F:phosphatase activity"/>
    <property type="evidence" value="ECO:0007669"/>
    <property type="project" value="TreeGrafter"/>
</dbReference>
<dbReference type="OrthoDB" id="118142at2"/>
<dbReference type="STRING" id="83656.B1H18_17785"/>
<dbReference type="Gene3D" id="3.30.450.40">
    <property type="match status" value="1"/>
</dbReference>